<keyword evidence="10 11" id="KW-0012">Acyltransferase</keyword>
<feature type="domain" description="Ketosynthase family 3 (KS3)" evidence="14">
    <location>
        <begin position="9"/>
        <end position="426"/>
    </location>
</feature>
<evidence type="ECO:0000256" key="5">
    <source>
        <dbReference type="ARBA" id="ARBA00022516"/>
    </source>
</evidence>
<dbReference type="GO" id="GO:0006633">
    <property type="term" value="P:fatty acid biosynthetic process"/>
    <property type="evidence" value="ECO:0007669"/>
    <property type="project" value="UniProtKB-UniRule"/>
</dbReference>
<evidence type="ECO:0000256" key="13">
    <source>
        <dbReference type="RuleBase" id="RU003694"/>
    </source>
</evidence>
<evidence type="ECO:0000256" key="11">
    <source>
        <dbReference type="PIRNR" id="PIRNR000447"/>
    </source>
</evidence>
<dbReference type="PROSITE" id="PS52004">
    <property type="entry name" value="KS3_2"/>
    <property type="match status" value="1"/>
</dbReference>
<evidence type="ECO:0000256" key="3">
    <source>
        <dbReference type="ARBA" id="ARBA00012356"/>
    </source>
</evidence>
<evidence type="ECO:0000256" key="12">
    <source>
        <dbReference type="PIRSR" id="PIRSR000447-1"/>
    </source>
</evidence>
<dbReference type="InterPro" id="IPR000794">
    <property type="entry name" value="Beta-ketoacyl_synthase"/>
</dbReference>
<comment type="catalytic activity">
    <reaction evidence="11">
        <text>(9Z)-hexadecenoyl-[ACP] + malonyl-[ACP] + H(+) = 3-oxo-(11Z)-octadecenoyl-[ACP] + holo-[ACP] + CO2</text>
        <dbReference type="Rhea" id="RHEA:55040"/>
        <dbReference type="Rhea" id="RHEA-COMP:9623"/>
        <dbReference type="Rhea" id="RHEA-COMP:9685"/>
        <dbReference type="Rhea" id="RHEA-COMP:10800"/>
        <dbReference type="Rhea" id="RHEA-COMP:14074"/>
        <dbReference type="ChEBI" id="CHEBI:15378"/>
        <dbReference type="ChEBI" id="CHEBI:16526"/>
        <dbReference type="ChEBI" id="CHEBI:64479"/>
        <dbReference type="ChEBI" id="CHEBI:78449"/>
        <dbReference type="ChEBI" id="CHEBI:83989"/>
        <dbReference type="ChEBI" id="CHEBI:138538"/>
        <dbReference type="EC" id="2.3.1.179"/>
    </reaction>
</comment>
<dbReference type="InterPro" id="IPR014030">
    <property type="entry name" value="Ketoacyl_synth_N"/>
</dbReference>
<evidence type="ECO:0000256" key="9">
    <source>
        <dbReference type="ARBA" id="ARBA00023160"/>
    </source>
</evidence>
<evidence type="ECO:0000256" key="7">
    <source>
        <dbReference type="ARBA" id="ARBA00022832"/>
    </source>
</evidence>
<dbReference type="PANTHER" id="PTHR11712:SF336">
    <property type="entry name" value="3-OXOACYL-[ACYL-CARRIER-PROTEIN] SYNTHASE, MITOCHONDRIAL"/>
    <property type="match status" value="1"/>
</dbReference>
<reference evidence="15 16" key="1">
    <citation type="journal article" date="2009" name="BMC Genomics">
        <title>Conservation in the face of diversity: multistrain analysis of an intracellular bacterium.</title>
        <authorList>
            <person name="Dark M.J."/>
            <person name="Herndon D.R."/>
            <person name="Kappmeyer L.S."/>
            <person name="Gonzales M.P."/>
            <person name="Nordeen E."/>
            <person name="Palmer G.H."/>
            <person name="Knowles D.P. Jr."/>
            <person name="Brayton K.A."/>
        </authorList>
    </citation>
    <scope>NUCLEOTIDE SEQUENCE [LARGE SCALE GENOMIC DNA]</scope>
    <source>
        <strain evidence="15 16">Florida</strain>
    </source>
</reference>
<feature type="active site" description="For beta-ketoacyl synthase activity" evidence="12">
    <location>
        <position position="178"/>
    </location>
</feature>
<dbReference type="InterPro" id="IPR017568">
    <property type="entry name" value="3-oxoacyl-ACP_synth-2"/>
</dbReference>
<comment type="pathway">
    <text evidence="1 11">Lipid metabolism; fatty acid biosynthesis.</text>
</comment>
<dbReference type="EMBL" id="CP001079">
    <property type="protein sequence ID" value="ACM49126.1"/>
    <property type="molecule type" value="Genomic_DNA"/>
</dbReference>
<dbReference type="eggNOG" id="COG0304">
    <property type="taxonomic scope" value="Bacteria"/>
</dbReference>
<dbReference type="NCBIfam" id="NF005589">
    <property type="entry name" value="PRK07314.1"/>
    <property type="match status" value="1"/>
</dbReference>
<dbReference type="AlphaFoldDB" id="B9KI14"/>
<evidence type="ECO:0000256" key="6">
    <source>
        <dbReference type="ARBA" id="ARBA00022679"/>
    </source>
</evidence>
<name>B9KI14_ANAMF</name>
<dbReference type="KEGG" id="amf:AMF_252"/>
<keyword evidence="9 11" id="KW-0275">Fatty acid biosynthesis</keyword>
<dbReference type="Pfam" id="PF02801">
    <property type="entry name" value="Ketoacyl-synt_C"/>
    <property type="match status" value="1"/>
</dbReference>
<dbReference type="UniPathway" id="UPA00094"/>
<dbReference type="PANTHER" id="PTHR11712">
    <property type="entry name" value="POLYKETIDE SYNTHASE-RELATED"/>
    <property type="match status" value="1"/>
</dbReference>
<keyword evidence="5 11" id="KW-0444">Lipid biosynthesis</keyword>
<comment type="function">
    <text evidence="11">Involved in the type II fatty acid elongation cycle. Catalyzes the elongation of a wide range of acyl-ACP by the addition of two carbons from malonyl-ACP to an acyl acceptor. Can efficiently catalyze the conversion of palmitoleoyl-ACP (cis-hexadec-9-enoyl-ACP) to cis-vaccenoyl-ACP (cis-octadec-11-enoyl-ACP), an essential step in the thermal regulation of fatty acid composition.</text>
</comment>
<keyword evidence="7" id="KW-0276">Fatty acid metabolism</keyword>
<evidence type="ECO:0000256" key="8">
    <source>
        <dbReference type="ARBA" id="ARBA00023098"/>
    </source>
</evidence>
<dbReference type="NCBIfam" id="TIGR03150">
    <property type="entry name" value="fabF"/>
    <property type="match status" value="1"/>
</dbReference>
<sequence length="427" mass="44470">MFRFCMADRARVVVTGMGLVTPLGFQIPDVWDRLVNGKSGISAISGFDTHDLECRVGGQVISEGQSGENVFDPTQWVEEKDVKKADRFIIFGVAAADMALSDAGLLGTEFDPDRIGVLVGSGVGGLPCIERNVIAVHERGPRRVSPFFIPGSLVNLLPGHISIRHGLTGYCNASVSACATGAAAIADAARVIASGEADVMLAGGAEGALCRAAVAGFCIIKALSTKFNDTPELASRPWDRDRDGFVIGEGAGILVLESYEHAKMRGANIYAELVGYGITSDAYHVTAPHPEGRGGADAMKRALQMSGIAPESVGYINAHGTSTPVGDSVEISAIKSVFGDHAYRMPISSTKSSIGHLLGAAGGVEAIFSILSIRNGVVPPTLNLQNSSEDSNLNLVPLNAQEHKVSSAMSNSFGFGGVNASLVFGAV</sequence>
<comment type="similarity">
    <text evidence="2 11 13">Belongs to the thiolase-like superfamily. Beta-ketoacyl-ACP synthases family.</text>
</comment>
<dbReference type="Proteomes" id="UP000007307">
    <property type="component" value="Chromosome"/>
</dbReference>
<keyword evidence="8" id="KW-0443">Lipid metabolism</keyword>
<evidence type="ECO:0000256" key="2">
    <source>
        <dbReference type="ARBA" id="ARBA00008467"/>
    </source>
</evidence>
<evidence type="ECO:0000313" key="16">
    <source>
        <dbReference type="Proteomes" id="UP000007307"/>
    </source>
</evidence>
<evidence type="ECO:0000256" key="4">
    <source>
        <dbReference type="ARBA" id="ARBA00014657"/>
    </source>
</evidence>
<evidence type="ECO:0000256" key="1">
    <source>
        <dbReference type="ARBA" id="ARBA00005194"/>
    </source>
</evidence>
<organism evidence="15 16">
    <name type="scientific">Anaplasma marginale (strain Florida)</name>
    <dbReference type="NCBI Taxonomy" id="320483"/>
    <lineage>
        <taxon>Bacteria</taxon>
        <taxon>Pseudomonadati</taxon>
        <taxon>Pseudomonadota</taxon>
        <taxon>Alphaproteobacteria</taxon>
        <taxon>Rickettsiales</taxon>
        <taxon>Anaplasmataceae</taxon>
        <taxon>Anaplasma</taxon>
    </lineage>
</organism>
<dbReference type="NCBIfam" id="NF004970">
    <property type="entry name" value="PRK06333.1"/>
    <property type="match status" value="1"/>
</dbReference>
<dbReference type="SUPFAM" id="SSF53901">
    <property type="entry name" value="Thiolase-like"/>
    <property type="match status" value="2"/>
</dbReference>
<gene>
    <name evidence="15" type="primary">fabB</name>
    <name evidence="15" type="ordered locus">AMF_252</name>
</gene>
<dbReference type="Pfam" id="PF00109">
    <property type="entry name" value="ketoacyl-synt"/>
    <property type="match status" value="1"/>
</dbReference>
<dbReference type="STRING" id="320483.AMF_252"/>
<dbReference type="CDD" id="cd00834">
    <property type="entry name" value="KAS_I_II"/>
    <property type="match status" value="1"/>
</dbReference>
<accession>B9KI14</accession>
<evidence type="ECO:0000259" key="14">
    <source>
        <dbReference type="PROSITE" id="PS52004"/>
    </source>
</evidence>
<dbReference type="InterPro" id="IPR014031">
    <property type="entry name" value="Ketoacyl_synth_C"/>
</dbReference>
<evidence type="ECO:0000313" key="15">
    <source>
        <dbReference type="EMBL" id="ACM49126.1"/>
    </source>
</evidence>
<dbReference type="InterPro" id="IPR020841">
    <property type="entry name" value="PKS_Beta-ketoAc_synthase_dom"/>
</dbReference>
<dbReference type="PIRSF" id="PIRSF000447">
    <property type="entry name" value="KAS_II"/>
    <property type="match status" value="1"/>
</dbReference>
<dbReference type="EC" id="2.3.1.179" evidence="3 11"/>
<dbReference type="GO" id="GO:0004315">
    <property type="term" value="F:3-oxoacyl-[acyl-carrier-protein] synthase activity"/>
    <property type="evidence" value="ECO:0007669"/>
    <property type="project" value="UniProtKB-UniRule"/>
</dbReference>
<dbReference type="FunFam" id="3.40.47.10:FF:000009">
    <property type="entry name" value="3-oxoacyl-[acyl-carrier-protein] synthase 2"/>
    <property type="match status" value="1"/>
</dbReference>
<evidence type="ECO:0000256" key="10">
    <source>
        <dbReference type="ARBA" id="ARBA00023315"/>
    </source>
</evidence>
<protein>
    <recommendedName>
        <fullName evidence="4 11">3-oxoacyl-[acyl-carrier-protein] synthase 2</fullName>
        <ecNumber evidence="3 11">2.3.1.179</ecNumber>
    </recommendedName>
</protein>
<keyword evidence="6 11" id="KW-0808">Transferase</keyword>
<dbReference type="InterPro" id="IPR016039">
    <property type="entry name" value="Thiolase-like"/>
</dbReference>
<comment type="catalytic activity">
    <reaction evidence="11">
        <text>a fatty acyl-[ACP] + malonyl-[ACP] + H(+) = a 3-oxoacyl-[ACP] + holo-[ACP] + CO2</text>
        <dbReference type="Rhea" id="RHEA:22836"/>
        <dbReference type="Rhea" id="RHEA-COMP:9623"/>
        <dbReference type="Rhea" id="RHEA-COMP:9685"/>
        <dbReference type="Rhea" id="RHEA-COMP:9916"/>
        <dbReference type="Rhea" id="RHEA-COMP:14125"/>
        <dbReference type="ChEBI" id="CHEBI:15378"/>
        <dbReference type="ChEBI" id="CHEBI:16526"/>
        <dbReference type="ChEBI" id="CHEBI:64479"/>
        <dbReference type="ChEBI" id="CHEBI:78449"/>
        <dbReference type="ChEBI" id="CHEBI:78776"/>
        <dbReference type="ChEBI" id="CHEBI:138651"/>
    </reaction>
</comment>
<dbReference type="HOGENOM" id="CLU_000022_69_2_5"/>
<proteinExistence type="inferred from homology"/>
<dbReference type="SMART" id="SM00825">
    <property type="entry name" value="PKS_KS"/>
    <property type="match status" value="1"/>
</dbReference>
<dbReference type="Gene3D" id="3.40.47.10">
    <property type="match status" value="1"/>
</dbReference>
<keyword evidence="16" id="KW-1185">Reference proteome</keyword>